<protein>
    <submittedName>
        <fullName evidence="1">Kinetochore protein fta4</fullName>
    </submittedName>
</protein>
<reference evidence="1" key="1">
    <citation type="journal article" date="2023" name="Mol. Phylogenet. Evol.">
        <title>Genome-scale phylogeny and comparative genomics of the fungal order Sordariales.</title>
        <authorList>
            <person name="Hensen N."/>
            <person name="Bonometti L."/>
            <person name="Westerberg I."/>
            <person name="Brannstrom I.O."/>
            <person name="Guillou S."/>
            <person name="Cros-Aarteil S."/>
            <person name="Calhoun S."/>
            <person name="Haridas S."/>
            <person name="Kuo A."/>
            <person name="Mondo S."/>
            <person name="Pangilinan J."/>
            <person name="Riley R."/>
            <person name="LaButti K."/>
            <person name="Andreopoulos B."/>
            <person name="Lipzen A."/>
            <person name="Chen C."/>
            <person name="Yan M."/>
            <person name="Daum C."/>
            <person name="Ng V."/>
            <person name="Clum A."/>
            <person name="Steindorff A."/>
            <person name="Ohm R.A."/>
            <person name="Martin F."/>
            <person name="Silar P."/>
            <person name="Natvig D.O."/>
            <person name="Lalanne C."/>
            <person name="Gautier V."/>
            <person name="Ament-Velasquez S.L."/>
            <person name="Kruys A."/>
            <person name="Hutchinson M.I."/>
            <person name="Powell A.J."/>
            <person name="Barry K."/>
            <person name="Miller A.N."/>
            <person name="Grigoriev I.V."/>
            <person name="Debuchy R."/>
            <person name="Gladieux P."/>
            <person name="Hiltunen Thoren M."/>
            <person name="Johannesson H."/>
        </authorList>
    </citation>
    <scope>NUCLEOTIDE SEQUENCE</scope>
    <source>
        <strain evidence="1">CBS 315.58</strain>
    </source>
</reference>
<sequence>MSAPPTITTLKTNFLSAQTRVLSNPLHPTREWRDANDELPEKQVNDALGKLNHRIQQHSKRVYAPQATRHVAEQIDALYTAHSLPTLIGGDGEEDGISVAADLGMFFDMIYIYLCGVLLMRWWVKADGGVICGLPDQWVDDEGEEDEEGRRRYGELVGRLKELEEERREGMGRVERLRGLRRLLVPFEGAGEGVQGNLVGRNGEVEMELERMRMLLARVGGRVDGLRRRGEVEGEEMEGDGVDGVEGVEGVLGRF</sequence>
<evidence type="ECO:0000313" key="1">
    <source>
        <dbReference type="EMBL" id="KAK4195151.1"/>
    </source>
</evidence>
<dbReference type="AlphaFoldDB" id="A0AAN6X8X2"/>
<reference evidence="1" key="2">
    <citation type="submission" date="2023-05" db="EMBL/GenBank/DDBJ databases">
        <authorList>
            <consortium name="Lawrence Berkeley National Laboratory"/>
            <person name="Steindorff A."/>
            <person name="Hensen N."/>
            <person name="Bonometti L."/>
            <person name="Westerberg I."/>
            <person name="Brannstrom I.O."/>
            <person name="Guillou S."/>
            <person name="Cros-Aarteil S."/>
            <person name="Calhoun S."/>
            <person name="Haridas S."/>
            <person name="Kuo A."/>
            <person name="Mondo S."/>
            <person name="Pangilinan J."/>
            <person name="Riley R."/>
            <person name="Labutti K."/>
            <person name="Andreopoulos B."/>
            <person name="Lipzen A."/>
            <person name="Chen C."/>
            <person name="Yanf M."/>
            <person name="Daum C."/>
            <person name="Ng V."/>
            <person name="Clum A."/>
            <person name="Ohm R."/>
            <person name="Martin F."/>
            <person name="Silar P."/>
            <person name="Natvig D."/>
            <person name="Lalanne C."/>
            <person name="Gautier V."/>
            <person name="Ament-Velasquez S.L."/>
            <person name="Kruys A."/>
            <person name="Hutchinson M.I."/>
            <person name="Powell A.J."/>
            <person name="Barry K."/>
            <person name="Miller A.N."/>
            <person name="Grigoriev I.V."/>
            <person name="Debuchy R."/>
            <person name="Gladieux P."/>
            <person name="Thoren M.H."/>
            <person name="Johannesson H."/>
        </authorList>
    </citation>
    <scope>NUCLEOTIDE SEQUENCE</scope>
    <source>
        <strain evidence="1">CBS 315.58</strain>
    </source>
</reference>
<dbReference type="PANTHER" id="PTHR42040:SF1">
    <property type="entry name" value="INNER KINETOCHORE SUBUNIT FTA4"/>
    <property type="match status" value="1"/>
</dbReference>
<dbReference type="InterPro" id="IPR025207">
    <property type="entry name" value="Sim4_Fta4"/>
</dbReference>
<dbReference type="PANTHER" id="PTHR42040">
    <property type="entry name" value="INNER KINETOCHORE SUBUNIT FTA4"/>
    <property type="match status" value="1"/>
</dbReference>
<dbReference type="Proteomes" id="UP001303160">
    <property type="component" value="Unassembled WGS sequence"/>
</dbReference>
<keyword evidence="2" id="KW-1185">Reference proteome</keyword>
<accession>A0AAN6X8X2</accession>
<comment type="caution">
    <text evidence="1">The sequence shown here is derived from an EMBL/GenBank/DDBJ whole genome shotgun (WGS) entry which is preliminary data.</text>
</comment>
<organism evidence="1 2">
    <name type="scientific">Triangularia verruculosa</name>
    <dbReference type="NCBI Taxonomy" id="2587418"/>
    <lineage>
        <taxon>Eukaryota</taxon>
        <taxon>Fungi</taxon>
        <taxon>Dikarya</taxon>
        <taxon>Ascomycota</taxon>
        <taxon>Pezizomycotina</taxon>
        <taxon>Sordariomycetes</taxon>
        <taxon>Sordariomycetidae</taxon>
        <taxon>Sordariales</taxon>
        <taxon>Podosporaceae</taxon>
        <taxon>Triangularia</taxon>
    </lineage>
</organism>
<dbReference type="EMBL" id="MU864023">
    <property type="protein sequence ID" value="KAK4195151.1"/>
    <property type="molecule type" value="Genomic_DNA"/>
</dbReference>
<gene>
    <name evidence="1" type="ORF">QBC40DRAFT_316941</name>
</gene>
<evidence type="ECO:0000313" key="2">
    <source>
        <dbReference type="Proteomes" id="UP001303160"/>
    </source>
</evidence>
<proteinExistence type="predicted"/>
<name>A0AAN6X8X2_9PEZI</name>
<dbReference type="GO" id="GO:0031511">
    <property type="term" value="C:Mis6-Sim4 complex"/>
    <property type="evidence" value="ECO:0007669"/>
    <property type="project" value="InterPro"/>
</dbReference>
<dbReference type="Pfam" id="PF13093">
    <property type="entry name" value="FTA4"/>
    <property type="match status" value="1"/>
</dbReference>